<dbReference type="AlphaFoldDB" id="A0A368GW19"/>
<organism evidence="2 3">
    <name type="scientific">Ancylostoma caninum</name>
    <name type="common">Dog hookworm</name>
    <dbReference type="NCBI Taxonomy" id="29170"/>
    <lineage>
        <taxon>Eukaryota</taxon>
        <taxon>Metazoa</taxon>
        <taxon>Ecdysozoa</taxon>
        <taxon>Nematoda</taxon>
        <taxon>Chromadorea</taxon>
        <taxon>Rhabditida</taxon>
        <taxon>Rhabditina</taxon>
        <taxon>Rhabditomorpha</taxon>
        <taxon>Strongyloidea</taxon>
        <taxon>Ancylostomatidae</taxon>
        <taxon>Ancylostomatinae</taxon>
        <taxon>Ancylostoma</taxon>
    </lineage>
</organism>
<name>A0A368GW19_ANCCA</name>
<gene>
    <name evidence="2" type="ORF">ANCCAN_06115</name>
</gene>
<feature type="compositionally biased region" description="Basic and acidic residues" evidence="1">
    <location>
        <begin position="19"/>
        <end position="33"/>
    </location>
</feature>
<evidence type="ECO:0000313" key="3">
    <source>
        <dbReference type="Proteomes" id="UP000252519"/>
    </source>
</evidence>
<accession>A0A368GW19</accession>
<proteinExistence type="predicted"/>
<dbReference type="EMBL" id="JOJR01000056">
    <property type="protein sequence ID" value="RCN47778.1"/>
    <property type="molecule type" value="Genomic_DNA"/>
</dbReference>
<reference evidence="2 3" key="1">
    <citation type="submission" date="2014-10" db="EMBL/GenBank/DDBJ databases">
        <title>Draft genome of the hookworm Ancylostoma caninum.</title>
        <authorList>
            <person name="Mitreva M."/>
        </authorList>
    </citation>
    <scope>NUCLEOTIDE SEQUENCE [LARGE SCALE GENOMIC DNA]</scope>
    <source>
        <strain evidence="2 3">Baltimore</strain>
    </source>
</reference>
<feature type="region of interest" description="Disordered" evidence="1">
    <location>
        <begin position="1"/>
        <end position="82"/>
    </location>
</feature>
<dbReference type="Proteomes" id="UP000252519">
    <property type="component" value="Unassembled WGS sequence"/>
</dbReference>
<comment type="caution">
    <text evidence="2">The sequence shown here is derived from an EMBL/GenBank/DDBJ whole genome shotgun (WGS) entry which is preliminary data.</text>
</comment>
<dbReference type="OrthoDB" id="5899699at2759"/>
<evidence type="ECO:0000313" key="2">
    <source>
        <dbReference type="EMBL" id="RCN47778.1"/>
    </source>
</evidence>
<protein>
    <submittedName>
        <fullName evidence="2">Uncharacterized protein</fullName>
    </submittedName>
</protein>
<keyword evidence="3" id="KW-1185">Reference proteome</keyword>
<evidence type="ECO:0000256" key="1">
    <source>
        <dbReference type="SAM" id="MobiDB-lite"/>
    </source>
</evidence>
<sequence>MGIEEENGSSSLTSNDGAAGKKSEKLDLSHENVESEGSMDTTSTSTSPTSSGSPRTGETVSTTTTSRMENGEPIPRLAPGIYHKKPAPILTDAAIPFSSDVL</sequence>
<feature type="compositionally biased region" description="Low complexity" evidence="1">
    <location>
        <begin position="35"/>
        <end position="65"/>
    </location>
</feature>